<dbReference type="GO" id="GO:0006633">
    <property type="term" value="P:fatty acid biosynthetic process"/>
    <property type="evidence" value="ECO:0007669"/>
    <property type="project" value="UniProtKB-UniRule"/>
</dbReference>
<evidence type="ECO:0000256" key="11">
    <source>
        <dbReference type="ARBA" id="ARBA00051096"/>
    </source>
</evidence>
<dbReference type="GO" id="GO:0005737">
    <property type="term" value="C:cytoplasm"/>
    <property type="evidence" value="ECO:0007669"/>
    <property type="project" value="UniProtKB-SubCell"/>
</dbReference>
<keyword evidence="4 12" id="KW-0444">Lipid biosynthesis</keyword>
<evidence type="ECO:0000256" key="9">
    <source>
        <dbReference type="ARBA" id="ARBA00023268"/>
    </source>
</evidence>
<dbReference type="PANTHER" id="PTHR43091:SF1">
    <property type="entry name" value="BETA-KETOACYL-[ACYL-CARRIER-PROTEIN] SYNTHASE III, CHLOROPLASTIC"/>
    <property type="match status" value="1"/>
</dbReference>
<comment type="domain">
    <text evidence="12">The last Arg residue of the ACP-binding site is essential for the weak association between ACP/AcpP and FabH.</text>
</comment>
<comment type="caution">
    <text evidence="15">The sequence shown here is derived from an EMBL/GenBank/DDBJ whole genome shotgun (WGS) entry which is preliminary data.</text>
</comment>
<comment type="subunit">
    <text evidence="12">Homodimer.</text>
</comment>
<dbReference type="CDD" id="cd00830">
    <property type="entry name" value="KAS_III"/>
    <property type="match status" value="1"/>
</dbReference>
<evidence type="ECO:0000256" key="10">
    <source>
        <dbReference type="ARBA" id="ARBA00023315"/>
    </source>
</evidence>
<dbReference type="InterPro" id="IPR004655">
    <property type="entry name" value="FabH"/>
</dbReference>
<comment type="subcellular location">
    <subcellularLocation>
        <location evidence="12">Cytoplasm</location>
    </subcellularLocation>
</comment>
<feature type="active site" evidence="12">
    <location>
        <position position="121"/>
    </location>
</feature>
<comment type="pathway">
    <text evidence="1 12">Lipid metabolism; fatty acid biosynthesis.</text>
</comment>
<feature type="active site" evidence="12">
    <location>
        <position position="285"/>
    </location>
</feature>
<dbReference type="Gene3D" id="3.40.47.10">
    <property type="match status" value="1"/>
</dbReference>
<name>S3BG17_9BURK</name>
<evidence type="ECO:0000256" key="2">
    <source>
        <dbReference type="ARBA" id="ARBA00008642"/>
    </source>
</evidence>
<dbReference type="HAMAP" id="MF_01815">
    <property type="entry name" value="FabH"/>
    <property type="match status" value="1"/>
</dbReference>
<dbReference type="STRING" id="1203554.HMPREF1476_01822"/>
<feature type="domain" description="Beta-ketoacyl-[acyl-carrier-protein] synthase III C-terminal" evidence="13">
    <location>
        <begin position="242"/>
        <end position="328"/>
    </location>
</feature>
<gene>
    <name evidence="12" type="primary">fabH</name>
    <name evidence="15" type="ORF">HMPREF1476_01822</name>
</gene>
<evidence type="ECO:0000256" key="12">
    <source>
        <dbReference type="HAMAP-Rule" id="MF_01815"/>
    </source>
</evidence>
<evidence type="ECO:0000256" key="1">
    <source>
        <dbReference type="ARBA" id="ARBA00005194"/>
    </source>
</evidence>
<dbReference type="Proteomes" id="UP000014400">
    <property type="component" value="Unassembled WGS sequence"/>
</dbReference>
<evidence type="ECO:0000256" key="6">
    <source>
        <dbReference type="ARBA" id="ARBA00022832"/>
    </source>
</evidence>
<evidence type="ECO:0000256" key="8">
    <source>
        <dbReference type="ARBA" id="ARBA00023160"/>
    </source>
</evidence>
<dbReference type="HOGENOM" id="CLU_039592_4_1_4"/>
<evidence type="ECO:0000313" key="16">
    <source>
        <dbReference type="Proteomes" id="UP000014400"/>
    </source>
</evidence>
<dbReference type="PANTHER" id="PTHR43091">
    <property type="entry name" value="3-OXOACYL-[ACYL-CARRIER-PROTEIN] SYNTHASE"/>
    <property type="match status" value="1"/>
</dbReference>
<dbReference type="InterPro" id="IPR013751">
    <property type="entry name" value="ACP_syn_III_N"/>
</dbReference>
<keyword evidence="16" id="KW-1185">Reference proteome</keyword>
<dbReference type="Pfam" id="PF08541">
    <property type="entry name" value="ACP_syn_III_C"/>
    <property type="match status" value="1"/>
</dbReference>
<evidence type="ECO:0000259" key="14">
    <source>
        <dbReference type="Pfam" id="PF08545"/>
    </source>
</evidence>
<feature type="domain" description="Beta-ketoacyl-[acyl-carrier-protein] synthase III N-terminal" evidence="14">
    <location>
        <begin position="115"/>
        <end position="192"/>
    </location>
</feature>
<reference evidence="15 16" key="1">
    <citation type="submission" date="2013-04" db="EMBL/GenBank/DDBJ databases">
        <title>The Genome Sequence of Sutterella wadsworthensis HGA0223.</title>
        <authorList>
            <consortium name="The Broad Institute Genomics Platform"/>
            <person name="Earl A."/>
            <person name="Ward D."/>
            <person name="Feldgarden M."/>
            <person name="Gevers D."/>
            <person name="Schmidt T.M."/>
            <person name="Dover J."/>
            <person name="Dai D."/>
            <person name="Walker B."/>
            <person name="Young S."/>
            <person name="Zeng Q."/>
            <person name="Gargeya S."/>
            <person name="Fitzgerald M."/>
            <person name="Haas B."/>
            <person name="Abouelleil A."/>
            <person name="Allen A.W."/>
            <person name="Alvarado L."/>
            <person name="Arachchi H.M."/>
            <person name="Berlin A.M."/>
            <person name="Chapman S.B."/>
            <person name="Gainer-Dewar J."/>
            <person name="Goldberg J."/>
            <person name="Griggs A."/>
            <person name="Gujja S."/>
            <person name="Hansen M."/>
            <person name="Howarth C."/>
            <person name="Imamovic A."/>
            <person name="Ireland A."/>
            <person name="Larimer J."/>
            <person name="McCowan C."/>
            <person name="Murphy C."/>
            <person name="Pearson M."/>
            <person name="Poon T.W."/>
            <person name="Priest M."/>
            <person name="Roberts A."/>
            <person name="Saif S."/>
            <person name="Shea T."/>
            <person name="Sisk P."/>
            <person name="Sykes S."/>
            <person name="Wortman J."/>
            <person name="Nusbaum C."/>
            <person name="Birren B."/>
        </authorList>
    </citation>
    <scope>NUCLEOTIDE SEQUENCE [LARGE SCALE GENOMIC DNA]</scope>
    <source>
        <strain evidence="15 16">HGA0223</strain>
    </source>
</reference>
<dbReference type="GO" id="GO:0004315">
    <property type="term" value="F:3-oxoacyl-[acyl-carrier-protein] synthase activity"/>
    <property type="evidence" value="ECO:0007669"/>
    <property type="project" value="InterPro"/>
</dbReference>
<evidence type="ECO:0000256" key="3">
    <source>
        <dbReference type="ARBA" id="ARBA00012333"/>
    </source>
</evidence>
<dbReference type="EMBL" id="ATCF01000026">
    <property type="protein sequence ID" value="EPD98275.1"/>
    <property type="molecule type" value="Genomic_DNA"/>
</dbReference>
<keyword evidence="10 12" id="KW-0012">Acyltransferase</keyword>
<dbReference type="EC" id="2.3.1.180" evidence="3 12"/>
<feature type="active site" evidence="12">
    <location>
        <position position="255"/>
    </location>
</feature>
<protein>
    <recommendedName>
        <fullName evidence="3 12">Beta-ketoacyl-[acyl-carrier-protein] synthase III</fullName>
        <shortName evidence="12">Beta-ketoacyl-ACP synthase III</shortName>
        <shortName evidence="12">KAS III</shortName>
        <ecNumber evidence="3 12">2.3.1.180</ecNumber>
    </recommendedName>
    <alternativeName>
        <fullName evidence="12">3-oxoacyl-[acyl-carrier-protein] synthase 3</fullName>
    </alternativeName>
    <alternativeName>
        <fullName evidence="12">3-oxoacyl-[acyl-carrier-protein] synthase III</fullName>
    </alternativeName>
</protein>
<keyword evidence="5 12" id="KW-0808">Transferase</keyword>
<evidence type="ECO:0000259" key="13">
    <source>
        <dbReference type="Pfam" id="PF08541"/>
    </source>
</evidence>
<dbReference type="GO" id="GO:0033818">
    <property type="term" value="F:beta-ketoacyl-acyl-carrier-protein synthase III activity"/>
    <property type="evidence" value="ECO:0007669"/>
    <property type="project" value="UniProtKB-UniRule"/>
</dbReference>
<feature type="region of interest" description="ACP-binding" evidence="12">
    <location>
        <begin position="256"/>
        <end position="260"/>
    </location>
</feature>
<dbReference type="Pfam" id="PF08545">
    <property type="entry name" value="ACP_syn_III"/>
    <property type="match status" value="1"/>
</dbReference>
<comment type="function">
    <text evidence="12">Catalyzes the condensation reaction of fatty acid synthesis by the addition to an acyl acceptor of two carbons from malonyl-ACP. Catalyzes the first condensation reaction which initiates fatty acid synthesis and may therefore play a role in governing the total rate of fatty acid production. Possesses both acetoacetyl-ACP synthase and acetyl transacylase activities. Its substrate specificity determines the biosynthesis of branched-chain and/or straight-chain of fatty acids.</text>
</comment>
<keyword evidence="6 12" id="KW-0276">Fatty acid metabolism</keyword>
<evidence type="ECO:0000256" key="7">
    <source>
        <dbReference type="ARBA" id="ARBA00023098"/>
    </source>
</evidence>
<keyword evidence="9 12" id="KW-0511">Multifunctional enzyme</keyword>
<dbReference type="NCBIfam" id="NF006829">
    <property type="entry name" value="PRK09352.1"/>
    <property type="match status" value="1"/>
</dbReference>
<dbReference type="FunFam" id="3.40.47.10:FF:000004">
    <property type="entry name" value="3-oxoacyl-[acyl-carrier-protein] synthase 3"/>
    <property type="match status" value="1"/>
</dbReference>
<comment type="catalytic activity">
    <reaction evidence="11">
        <text>malonyl-[ACP] + acetyl-CoA + H(+) = 3-oxobutanoyl-[ACP] + CO2 + CoA</text>
        <dbReference type="Rhea" id="RHEA:12080"/>
        <dbReference type="Rhea" id="RHEA-COMP:9623"/>
        <dbReference type="Rhea" id="RHEA-COMP:9625"/>
        <dbReference type="ChEBI" id="CHEBI:15378"/>
        <dbReference type="ChEBI" id="CHEBI:16526"/>
        <dbReference type="ChEBI" id="CHEBI:57287"/>
        <dbReference type="ChEBI" id="CHEBI:57288"/>
        <dbReference type="ChEBI" id="CHEBI:78449"/>
        <dbReference type="ChEBI" id="CHEBI:78450"/>
        <dbReference type="EC" id="2.3.1.180"/>
    </reaction>
    <physiologicalReaction direction="left-to-right" evidence="11">
        <dbReference type="Rhea" id="RHEA:12081"/>
    </physiologicalReaction>
</comment>
<proteinExistence type="inferred from homology"/>
<accession>S3BG17</accession>
<sequence length="331" mass="34730">MSAKYSRIISTGSALPAARITNEDLARRLAADGIETSDEWIRTRTGIEARRFVNGTTETTTTLAAAAAQKALEGGGVDPKTIDLIIVATTTPDQVFPSTAAAVQRLIGAVGCAAFDVQAVCAGFIYALNAADAMLRAGPYQRALVIGAETMSRVIDMKDRATCVLFGDGAGAVVLEASAKPGILAARMYADGSYDENVLGLTARIDHGELCGRPYINMDGRQVFKLAVDGLTSSAQEVAVLAGVDPQDVDVYIPHQANLRIMTMVAKKLGIPDERMIKTVSEQGNTSAASVPLALDEAVRSGKISDGSLVLLQAVGAGMAWGSAIVRWRSE</sequence>
<keyword evidence="7 12" id="KW-0443">Lipid metabolism</keyword>
<organism evidence="15 16">
    <name type="scientific">Sutterella wadsworthensis HGA0223</name>
    <dbReference type="NCBI Taxonomy" id="1203554"/>
    <lineage>
        <taxon>Bacteria</taxon>
        <taxon>Pseudomonadati</taxon>
        <taxon>Pseudomonadota</taxon>
        <taxon>Betaproteobacteria</taxon>
        <taxon>Burkholderiales</taxon>
        <taxon>Sutterellaceae</taxon>
        <taxon>Sutterella</taxon>
    </lineage>
</organism>
<dbReference type="NCBIfam" id="TIGR00747">
    <property type="entry name" value="fabH"/>
    <property type="match status" value="1"/>
</dbReference>
<dbReference type="InterPro" id="IPR016039">
    <property type="entry name" value="Thiolase-like"/>
</dbReference>
<comment type="similarity">
    <text evidence="2 12">Belongs to the thiolase-like superfamily. FabH family.</text>
</comment>
<evidence type="ECO:0000256" key="5">
    <source>
        <dbReference type="ARBA" id="ARBA00022679"/>
    </source>
</evidence>
<dbReference type="PATRIC" id="fig|1203554.3.peg.1907"/>
<evidence type="ECO:0000313" key="15">
    <source>
        <dbReference type="EMBL" id="EPD98275.1"/>
    </source>
</evidence>
<dbReference type="RefSeq" id="WP_016474968.1">
    <property type="nucleotide sequence ID" value="NZ_KE150480.1"/>
</dbReference>
<dbReference type="AlphaFoldDB" id="S3BG17"/>
<keyword evidence="8 12" id="KW-0275">Fatty acid biosynthesis</keyword>
<dbReference type="UniPathway" id="UPA00094"/>
<keyword evidence="12" id="KW-0963">Cytoplasm</keyword>
<evidence type="ECO:0000256" key="4">
    <source>
        <dbReference type="ARBA" id="ARBA00022516"/>
    </source>
</evidence>
<dbReference type="InterPro" id="IPR013747">
    <property type="entry name" value="ACP_syn_III_C"/>
</dbReference>
<dbReference type="eggNOG" id="COG0332">
    <property type="taxonomic scope" value="Bacteria"/>
</dbReference>
<dbReference type="SUPFAM" id="SSF53901">
    <property type="entry name" value="Thiolase-like"/>
    <property type="match status" value="1"/>
</dbReference>